<evidence type="ECO:0000313" key="2">
    <source>
        <dbReference type="Proteomes" id="UP000559256"/>
    </source>
</evidence>
<dbReference type="OrthoDB" id="3239511at2759"/>
<keyword evidence="2" id="KW-1185">Reference proteome</keyword>
<sequence length="327" mass="36762">MIQNLPQFLAQACLQSPSISANATGSQSGVEGFGLPLVDDESQDREFEDFQAAILNASDIPAFESSEEIHAGVLKNDIKTEFHPNAGQHTTIQNFKDFGFGKVLEPCIPTDFTPWQPFHSRLDFEVAEFALHAGLSSDLTEDLIKLLCCCRDKPDPHDVFTIKSASQMQTLWDLAAVKTLQFQKAPIAVEYKGEEKVLMFISGHCGTGQKKLSQVRNWHHISIGMLVFSPNLMDRNGKDLLRNLGLQTPGGAFSMNFPEMQNHFLSFFMPTKTSYHPLVLRKAIQLLHDVLIYHRTYEMEHDWVVVDLLVGFQLLMKTLLRLGKLAS</sequence>
<evidence type="ECO:0000313" key="1">
    <source>
        <dbReference type="EMBL" id="KAF5357483.1"/>
    </source>
</evidence>
<name>A0A8H5G373_9AGAR</name>
<dbReference type="Proteomes" id="UP000559256">
    <property type="component" value="Unassembled WGS sequence"/>
</dbReference>
<dbReference type="EMBL" id="JAACJM010000051">
    <property type="protein sequence ID" value="KAF5357483.1"/>
    <property type="molecule type" value="Genomic_DNA"/>
</dbReference>
<comment type="caution">
    <text evidence="1">The sequence shown here is derived from an EMBL/GenBank/DDBJ whole genome shotgun (WGS) entry which is preliminary data.</text>
</comment>
<dbReference type="AlphaFoldDB" id="A0A8H5G373"/>
<protein>
    <submittedName>
        <fullName evidence="1">Uncharacterized protein</fullName>
    </submittedName>
</protein>
<accession>A0A8H5G373</accession>
<reference evidence="1 2" key="1">
    <citation type="journal article" date="2020" name="ISME J.">
        <title>Uncovering the hidden diversity of litter-decomposition mechanisms in mushroom-forming fungi.</title>
        <authorList>
            <person name="Floudas D."/>
            <person name="Bentzer J."/>
            <person name="Ahren D."/>
            <person name="Johansson T."/>
            <person name="Persson P."/>
            <person name="Tunlid A."/>
        </authorList>
    </citation>
    <scope>NUCLEOTIDE SEQUENCE [LARGE SCALE GENOMIC DNA]</scope>
    <source>
        <strain evidence="1 2">CBS 291.85</strain>
    </source>
</reference>
<gene>
    <name evidence="1" type="ORF">D9758_012520</name>
</gene>
<organism evidence="1 2">
    <name type="scientific">Tetrapyrgos nigripes</name>
    <dbReference type="NCBI Taxonomy" id="182062"/>
    <lineage>
        <taxon>Eukaryota</taxon>
        <taxon>Fungi</taxon>
        <taxon>Dikarya</taxon>
        <taxon>Basidiomycota</taxon>
        <taxon>Agaricomycotina</taxon>
        <taxon>Agaricomycetes</taxon>
        <taxon>Agaricomycetidae</taxon>
        <taxon>Agaricales</taxon>
        <taxon>Marasmiineae</taxon>
        <taxon>Marasmiaceae</taxon>
        <taxon>Tetrapyrgos</taxon>
    </lineage>
</organism>
<proteinExistence type="predicted"/>